<dbReference type="Pfam" id="PF00196">
    <property type="entry name" value="GerE"/>
    <property type="match status" value="1"/>
</dbReference>
<keyword evidence="3" id="KW-0804">Transcription</keyword>
<evidence type="ECO:0000259" key="4">
    <source>
        <dbReference type="PROSITE" id="PS50043"/>
    </source>
</evidence>
<proteinExistence type="predicted"/>
<dbReference type="Proteomes" id="UP001271792">
    <property type="component" value="Unassembled WGS sequence"/>
</dbReference>
<protein>
    <submittedName>
        <fullName evidence="5">LuxR C-terminal-related transcriptional regulator</fullName>
    </submittedName>
</protein>
<dbReference type="PANTHER" id="PTHR44688">
    <property type="entry name" value="DNA-BINDING TRANSCRIPTIONAL ACTIVATOR DEVR_DOSR"/>
    <property type="match status" value="1"/>
</dbReference>
<dbReference type="PRINTS" id="PR00038">
    <property type="entry name" value="HTHLUXR"/>
</dbReference>
<evidence type="ECO:0000256" key="2">
    <source>
        <dbReference type="ARBA" id="ARBA00023125"/>
    </source>
</evidence>
<gene>
    <name evidence="5" type="ORF">SK571_32380</name>
</gene>
<reference evidence="5 6" key="2">
    <citation type="submission" date="2023-11" db="EMBL/GenBank/DDBJ databases">
        <authorList>
            <person name="Lara A.C."/>
            <person name="Chronakova A."/>
        </authorList>
    </citation>
    <scope>NUCLEOTIDE SEQUENCE [LARGE SCALE GENOMIC DNA]</scope>
    <source>
        <strain evidence="5 6">BCCO 10_0798</strain>
    </source>
</reference>
<comment type="caution">
    <text evidence="5">The sequence shown here is derived from an EMBL/GenBank/DDBJ whole genome shotgun (WGS) entry which is preliminary data.</text>
</comment>
<keyword evidence="1" id="KW-0805">Transcription regulation</keyword>
<dbReference type="InterPro" id="IPR036388">
    <property type="entry name" value="WH-like_DNA-bd_sf"/>
</dbReference>
<dbReference type="InterPro" id="IPR016032">
    <property type="entry name" value="Sig_transdc_resp-reg_C-effctor"/>
</dbReference>
<evidence type="ECO:0000256" key="3">
    <source>
        <dbReference type="ARBA" id="ARBA00023163"/>
    </source>
</evidence>
<keyword evidence="6" id="KW-1185">Reference proteome</keyword>
<name>A0ABU4U0J8_9PSEU</name>
<dbReference type="RefSeq" id="WP_319987895.1">
    <property type="nucleotide sequence ID" value="NZ_JAXAVV010000019.1"/>
</dbReference>
<dbReference type="CDD" id="cd06170">
    <property type="entry name" value="LuxR_C_like"/>
    <property type="match status" value="1"/>
</dbReference>
<reference evidence="5 6" key="1">
    <citation type="submission" date="2023-11" db="EMBL/GenBank/DDBJ databases">
        <title>Lentzea sokolovensis, sp. nov., Lentzea kristufkii, sp. nov., and Lentzea miocenensis, sp. nov., rare actinobacteria from Sokolov Coal Basin, Miocene lacustrine sediment, Czech Republic.</title>
        <authorList>
            <person name="Lara A."/>
            <person name="Kotroba L."/>
            <person name="Nouioui I."/>
            <person name="Neumann-Schaal M."/>
            <person name="Mast Y."/>
            <person name="Chronakova A."/>
        </authorList>
    </citation>
    <scope>NUCLEOTIDE SEQUENCE [LARGE SCALE GENOMIC DNA]</scope>
    <source>
        <strain evidence="5 6">BCCO 10_0798</strain>
    </source>
</reference>
<keyword evidence="2" id="KW-0238">DNA-binding</keyword>
<dbReference type="Gene3D" id="3.30.565.10">
    <property type="entry name" value="Histidine kinase-like ATPase, C-terminal domain"/>
    <property type="match status" value="1"/>
</dbReference>
<dbReference type="InterPro" id="IPR000792">
    <property type="entry name" value="Tscrpt_reg_LuxR_C"/>
</dbReference>
<dbReference type="SUPFAM" id="SSF46894">
    <property type="entry name" value="C-terminal effector domain of the bipartite response regulators"/>
    <property type="match status" value="1"/>
</dbReference>
<organism evidence="5 6">
    <name type="scientific">Lentzea kristufekii</name>
    <dbReference type="NCBI Taxonomy" id="3095430"/>
    <lineage>
        <taxon>Bacteria</taxon>
        <taxon>Bacillati</taxon>
        <taxon>Actinomycetota</taxon>
        <taxon>Actinomycetes</taxon>
        <taxon>Pseudonocardiales</taxon>
        <taxon>Pseudonocardiaceae</taxon>
        <taxon>Lentzea</taxon>
    </lineage>
</organism>
<feature type="domain" description="HTH luxR-type" evidence="4">
    <location>
        <begin position="346"/>
        <end position="411"/>
    </location>
</feature>
<dbReference type="SUPFAM" id="SSF55874">
    <property type="entry name" value="ATPase domain of HSP90 chaperone/DNA topoisomerase II/histidine kinase"/>
    <property type="match status" value="1"/>
</dbReference>
<dbReference type="PANTHER" id="PTHR44688:SF16">
    <property type="entry name" value="DNA-BINDING TRANSCRIPTIONAL ACTIVATOR DEVR_DOSR"/>
    <property type="match status" value="1"/>
</dbReference>
<dbReference type="SMART" id="SM00421">
    <property type="entry name" value="HTH_LUXR"/>
    <property type="match status" value="1"/>
</dbReference>
<accession>A0ABU4U0J8</accession>
<evidence type="ECO:0000256" key="1">
    <source>
        <dbReference type="ARBA" id="ARBA00023015"/>
    </source>
</evidence>
<dbReference type="Gene3D" id="1.10.10.10">
    <property type="entry name" value="Winged helix-like DNA-binding domain superfamily/Winged helix DNA-binding domain"/>
    <property type="match status" value="1"/>
</dbReference>
<sequence length="415" mass="43425">MDLQAASDVIRAPLSETLSRLSAAIAGAIPHQAVAELSNCSFAPFKLRGEAPVTITDIAALRPLLPDSGAWQGRAVMAGADVPVVVLVSDVSEPSALLVLLRTDDTPVAEEVLAPAVALWNVVTAYMEGMRNEAVPATLAVSRAAAAARAVAISDLGDAYGASLAALLGVLRDHGVDDATARSRSVDLAVTALVELRSRAELDRAQTEERVGEAFERLAESLRRVMRGRDVRLDLGTPGAEEGADRIVPTGISATAAAVVRSAVHAMLDDQGGVGRVHIGWRIVGAVLRATVRDDGPGTLSCAGLDRRRVPERLGPLGGKVEVDAVPGWGATVTIEVPLGPPESPREDPLTVLGARELEVLGRLARGRRNRDIAGELHISESTVKFHVAKILEKLGVGSRGEAAALAHEWGATTR</sequence>
<dbReference type="EMBL" id="JAXAVV010000019">
    <property type="protein sequence ID" value="MDX8054093.1"/>
    <property type="molecule type" value="Genomic_DNA"/>
</dbReference>
<dbReference type="InterPro" id="IPR036890">
    <property type="entry name" value="HATPase_C_sf"/>
</dbReference>
<evidence type="ECO:0000313" key="5">
    <source>
        <dbReference type="EMBL" id="MDX8054093.1"/>
    </source>
</evidence>
<evidence type="ECO:0000313" key="6">
    <source>
        <dbReference type="Proteomes" id="UP001271792"/>
    </source>
</evidence>
<dbReference type="PROSITE" id="PS50043">
    <property type="entry name" value="HTH_LUXR_2"/>
    <property type="match status" value="1"/>
</dbReference>